<evidence type="ECO:0000313" key="2">
    <source>
        <dbReference type="Proteomes" id="UP000680750"/>
    </source>
</evidence>
<accession>A0A810KX18</accession>
<gene>
    <name evidence="1" type="ORF">Asera_10900</name>
</gene>
<proteinExistence type="predicted"/>
<name>A0A810KX18_9ACTN</name>
<reference evidence="1" key="1">
    <citation type="submission" date="2020-08" db="EMBL/GenBank/DDBJ databases">
        <title>Whole genome shotgun sequence of Actinocatenispora sera NBRC 101916.</title>
        <authorList>
            <person name="Komaki H."/>
            <person name="Tamura T."/>
        </authorList>
    </citation>
    <scope>NUCLEOTIDE SEQUENCE</scope>
    <source>
        <strain evidence="1">NBRC 101916</strain>
    </source>
</reference>
<dbReference type="EMBL" id="AP023354">
    <property type="protein sequence ID" value="BCJ26982.1"/>
    <property type="molecule type" value="Genomic_DNA"/>
</dbReference>
<evidence type="ECO:0000313" key="1">
    <source>
        <dbReference type="EMBL" id="BCJ26982.1"/>
    </source>
</evidence>
<dbReference type="KEGG" id="aser:Asera_10900"/>
<dbReference type="Proteomes" id="UP000680750">
    <property type="component" value="Chromosome"/>
</dbReference>
<dbReference type="RefSeq" id="WP_030445226.1">
    <property type="nucleotide sequence ID" value="NZ_AP023354.1"/>
</dbReference>
<keyword evidence="2" id="KW-1185">Reference proteome</keyword>
<protein>
    <submittedName>
        <fullName evidence="1">Uncharacterized protein</fullName>
    </submittedName>
</protein>
<sequence>MSSLIEACGAPFLGSTAHDEARDVDQSPRDRASRLLKDPKGYFADARSWAGKKAKADVQRELSEKKAQRTRLPLWSRLRLAAVH</sequence>
<dbReference type="AlphaFoldDB" id="A0A810KX18"/>
<organism evidence="1 2">
    <name type="scientific">Actinocatenispora sera</name>
    <dbReference type="NCBI Taxonomy" id="390989"/>
    <lineage>
        <taxon>Bacteria</taxon>
        <taxon>Bacillati</taxon>
        <taxon>Actinomycetota</taxon>
        <taxon>Actinomycetes</taxon>
        <taxon>Micromonosporales</taxon>
        <taxon>Micromonosporaceae</taxon>
        <taxon>Actinocatenispora</taxon>
    </lineage>
</organism>